<evidence type="ECO:0008006" key="3">
    <source>
        <dbReference type="Google" id="ProtNLM"/>
    </source>
</evidence>
<gene>
    <name evidence="1" type="ORF">AC477_04095</name>
</gene>
<proteinExistence type="predicted"/>
<sequence>MCAQKTNDNENSAMQLLQEIHSHITDPKLLDKQSRQQCVEMLITEGYTHFQIAQLLKCSEKTIGRDLREIRKRNELSPNVEFAKQLIGELYHKGLSHHNYLVRLARNKDSSVSEKIQSESAAWKILKELIEKLQSLGYLPSQPKEIIGTFYNHSDTDDNNSPQAMRRKLLSIEKTAKDADILDGEVISRIELIKARIEQSEISAEIKQLEAETKESKGD</sequence>
<name>A0A0M0BTS2_9ARCH</name>
<evidence type="ECO:0000313" key="2">
    <source>
        <dbReference type="Proteomes" id="UP000037237"/>
    </source>
</evidence>
<dbReference type="GO" id="GO:0006355">
    <property type="term" value="P:regulation of DNA-templated transcription"/>
    <property type="evidence" value="ECO:0007669"/>
    <property type="project" value="InterPro"/>
</dbReference>
<dbReference type="EMBL" id="LFWU01000097">
    <property type="protein sequence ID" value="KON31576.1"/>
    <property type="molecule type" value="Genomic_DNA"/>
</dbReference>
<organism evidence="1 2">
    <name type="scientific">miscellaneous Crenarchaeota group-1 archaeon SG8-32-1</name>
    <dbReference type="NCBI Taxonomy" id="1685124"/>
    <lineage>
        <taxon>Archaea</taxon>
        <taxon>Candidatus Bathyarchaeota</taxon>
        <taxon>MCG-1</taxon>
    </lineage>
</organism>
<dbReference type="Gene3D" id="1.10.10.10">
    <property type="entry name" value="Winged helix-like DNA-binding domain superfamily/Winged helix DNA-binding domain"/>
    <property type="match status" value="1"/>
</dbReference>
<dbReference type="AlphaFoldDB" id="A0A0M0BTS2"/>
<dbReference type="InterPro" id="IPR036388">
    <property type="entry name" value="WH-like_DNA-bd_sf"/>
</dbReference>
<protein>
    <recommendedName>
        <fullName evidence="3">HTH luxR-type domain-containing protein</fullName>
    </recommendedName>
</protein>
<dbReference type="SUPFAM" id="SSF46894">
    <property type="entry name" value="C-terminal effector domain of the bipartite response regulators"/>
    <property type="match status" value="1"/>
</dbReference>
<dbReference type="InterPro" id="IPR016032">
    <property type="entry name" value="Sig_transdc_resp-reg_C-effctor"/>
</dbReference>
<accession>A0A0M0BTS2</accession>
<reference evidence="1 2" key="1">
    <citation type="submission" date="2015-06" db="EMBL/GenBank/DDBJ databases">
        <title>New insights into the roles of widespread benthic archaea in carbon and nitrogen cycling.</title>
        <authorList>
            <person name="Lazar C.S."/>
            <person name="Baker B.J."/>
            <person name="Seitz K.W."/>
            <person name="Hyde A.S."/>
            <person name="Dick G.J."/>
            <person name="Hinrichs K.-U."/>
            <person name="Teske A.P."/>
        </authorList>
    </citation>
    <scope>NUCLEOTIDE SEQUENCE [LARGE SCALE GENOMIC DNA]</scope>
    <source>
        <strain evidence="1">SG8-32-1</strain>
    </source>
</reference>
<comment type="caution">
    <text evidence="1">The sequence shown here is derived from an EMBL/GenBank/DDBJ whole genome shotgun (WGS) entry which is preliminary data.</text>
</comment>
<evidence type="ECO:0000313" key="1">
    <source>
        <dbReference type="EMBL" id="KON31576.1"/>
    </source>
</evidence>
<dbReference type="Proteomes" id="UP000037237">
    <property type="component" value="Unassembled WGS sequence"/>
</dbReference>
<dbReference type="GO" id="GO:0003677">
    <property type="term" value="F:DNA binding"/>
    <property type="evidence" value="ECO:0007669"/>
    <property type="project" value="InterPro"/>
</dbReference>